<dbReference type="AlphaFoldDB" id="A0A6A6A7J2"/>
<dbReference type="GeneID" id="54409046"/>
<reference evidence="1" key="1">
    <citation type="journal article" date="2020" name="Stud. Mycol.">
        <title>101 Dothideomycetes genomes: a test case for predicting lifestyles and emergence of pathogens.</title>
        <authorList>
            <person name="Haridas S."/>
            <person name="Albert R."/>
            <person name="Binder M."/>
            <person name="Bloem J."/>
            <person name="Labutti K."/>
            <person name="Salamov A."/>
            <person name="Andreopoulos B."/>
            <person name="Baker S."/>
            <person name="Barry K."/>
            <person name="Bills G."/>
            <person name="Bluhm B."/>
            <person name="Cannon C."/>
            <person name="Castanera R."/>
            <person name="Culley D."/>
            <person name="Daum C."/>
            <person name="Ezra D."/>
            <person name="Gonzalez J."/>
            <person name="Henrissat B."/>
            <person name="Kuo A."/>
            <person name="Liang C."/>
            <person name="Lipzen A."/>
            <person name="Lutzoni F."/>
            <person name="Magnuson J."/>
            <person name="Mondo S."/>
            <person name="Nolan M."/>
            <person name="Ohm R."/>
            <person name="Pangilinan J."/>
            <person name="Park H.-J."/>
            <person name="Ramirez L."/>
            <person name="Alfaro M."/>
            <person name="Sun H."/>
            <person name="Tritt A."/>
            <person name="Yoshinaga Y."/>
            <person name="Zwiers L.-H."/>
            <person name="Turgeon B."/>
            <person name="Goodwin S."/>
            <person name="Spatafora J."/>
            <person name="Crous P."/>
            <person name="Grigoriev I."/>
        </authorList>
    </citation>
    <scope>NUCLEOTIDE SEQUENCE</scope>
    <source>
        <strain evidence="1">CBS 119687</strain>
    </source>
</reference>
<proteinExistence type="predicted"/>
<dbReference type="Proteomes" id="UP000799771">
    <property type="component" value="Unassembled WGS sequence"/>
</dbReference>
<protein>
    <recommendedName>
        <fullName evidence="3">F-box domain-containing protein</fullName>
    </recommendedName>
</protein>
<name>A0A6A6A7J2_9PLEO</name>
<evidence type="ECO:0000313" key="2">
    <source>
        <dbReference type="Proteomes" id="UP000799771"/>
    </source>
</evidence>
<sequence length="235" mass="27441">MSESTKPITSLLLKLPSELRLHIYSYCMPQPALLARPSTIIGLVYSCKLIRHELESEISRGMIRHITNITEKCRLEGEDIVYTPPDTLHGWFNLTISRPKTPRMFRKQDPILEFKYLYFNVFTVIFHGDAGGYDNKPEDFRYAVRHLTWRIGKHQSTDSIPAMKKWVVDWNADPNEHEQKVVGCAIRVSWGSGWKHQRFRHGNGAVTRMEFSKIDSQLTDSWYLPKTCFQYTHPI</sequence>
<accession>A0A6A6A7J2</accession>
<dbReference type="EMBL" id="ML977512">
    <property type="protein sequence ID" value="KAF2126758.1"/>
    <property type="molecule type" value="Genomic_DNA"/>
</dbReference>
<evidence type="ECO:0000313" key="1">
    <source>
        <dbReference type="EMBL" id="KAF2126758.1"/>
    </source>
</evidence>
<dbReference type="OrthoDB" id="3801372at2759"/>
<organism evidence="1 2">
    <name type="scientific">Dothidotthia symphoricarpi CBS 119687</name>
    <dbReference type="NCBI Taxonomy" id="1392245"/>
    <lineage>
        <taxon>Eukaryota</taxon>
        <taxon>Fungi</taxon>
        <taxon>Dikarya</taxon>
        <taxon>Ascomycota</taxon>
        <taxon>Pezizomycotina</taxon>
        <taxon>Dothideomycetes</taxon>
        <taxon>Pleosporomycetidae</taxon>
        <taxon>Pleosporales</taxon>
        <taxon>Dothidotthiaceae</taxon>
        <taxon>Dothidotthia</taxon>
    </lineage>
</organism>
<gene>
    <name evidence="1" type="ORF">P153DRAFT_368807</name>
</gene>
<keyword evidence="2" id="KW-1185">Reference proteome</keyword>
<dbReference type="RefSeq" id="XP_033521150.1">
    <property type="nucleotide sequence ID" value="XM_033668614.1"/>
</dbReference>
<evidence type="ECO:0008006" key="3">
    <source>
        <dbReference type="Google" id="ProtNLM"/>
    </source>
</evidence>